<dbReference type="GO" id="GO:0016209">
    <property type="term" value="F:antioxidant activity"/>
    <property type="evidence" value="ECO:0007669"/>
    <property type="project" value="InterPro"/>
</dbReference>
<dbReference type="CDD" id="cd02966">
    <property type="entry name" value="TlpA_like_family"/>
    <property type="match status" value="1"/>
</dbReference>
<dbReference type="SUPFAM" id="SSF52833">
    <property type="entry name" value="Thioredoxin-like"/>
    <property type="match status" value="1"/>
</dbReference>
<gene>
    <name evidence="2" type="ORF">MNB_SV-14-610</name>
</gene>
<dbReference type="InterPro" id="IPR000866">
    <property type="entry name" value="AhpC/TSA"/>
</dbReference>
<dbReference type="EMBL" id="FPHN01000103">
    <property type="protein sequence ID" value="SFV59481.1"/>
    <property type="molecule type" value="Genomic_DNA"/>
</dbReference>
<proteinExistence type="predicted"/>
<dbReference type="PANTHER" id="PTHR42852:SF13">
    <property type="entry name" value="PROTEIN DIPZ"/>
    <property type="match status" value="1"/>
</dbReference>
<evidence type="ECO:0000313" key="2">
    <source>
        <dbReference type="EMBL" id="SFV59481.1"/>
    </source>
</evidence>
<organism evidence="2">
    <name type="scientific">hydrothermal vent metagenome</name>
    <dbReference type="NCBI Taxonomy" id="652676"/>
    <lineage>
        <taxon>unclassified sequences</taxon>
        <taxon>metagenomes</taxon>
        <taxon>ecological metagenomes</taxon>
    </lineage>
</organism>
<protein>
    <submittedName>
        <fullName evidence="2">Thiol:disulfide interchange protein (Thioredoxin)</fullName>
    </submittedName>
</protein>
<sequence length="152" mass="17380">MRIILTILVCSSLLFSYQKGDMVSKEIKEKLNIKDDKIYVIDFFASWCASCKREMPQLSSVNDTIDKSKIELIGIDVDEDLKKGQTFQKERREAKELNFRVVDDPKGEVVKLFEPVGMPALYIVKEGKVVDFLFGARDDIDTLLLGVLKELE</sequence>
<dbReference type="InterPro" id="IPR050553">
    <property type="entry name" value="Thioredoxin_ResA/DsbE_sf"/>
</dbReference>
<name>A0A1W1C193_9ZZZZ</name>
<evidence type="ECO:0000259" key="1">
    <source>
        <dbReference type="PROSITE" id="PS51352"/>
    </source>
</evidence>
<dbReference type="Gene3D" id="3.40.30.10">
    <property type="entry name" value="Glutaredoxin"/>
    <property type="match status" value="1"/>
</dbReference>
<dbReference type="GO" id="GO:0016491">
    <property type="term" value="F:oxidoreductase activity"/>
    <property type="evidence" value="ECO:0007669"/>
    <property type="project" value="InterPro"/>
</dbReference>
<feature type="domain" description="Thioredoxin" evidence="1">
    <location>
        <begin position="4"/>
        <end position="152"/>
    </location>
</feature>
<dbReference type="InterPro" id="IPR017937">
    <property type="entry name" value="Thioredoxin_CS"/>
</dbReference>
<accession>A0A1W1C193</accession>
<dbReference type="Pfam" id="PF00578">
    <property type="entry name" value="AhpC-TSA"/>
    <property type="match status" value="1"/>
</dbReference>
<dbReference type="AlphaFoldDB" id="A0A1W1C193"/>
<dbReference type="InterPro" id="IPR036249">
    <property type="entry name" value="Thioredoxin-like_sf"/>
</dbReference>
<dbReference type="InterPro" id="IPR013766">
    <property type="entry name" value="Thioredoxin_domain"/>
</dbReference>
<dbReference type="PROSITE" id="PS00194">
    <property type="entry name" value="THIOREDOXIN_1"/>
    <property type="match status" value="1"/>
</dbReference>
<dbReference type="PANTHER" id="PTHR42852">
    <property type="entry name" value="THIOL:DISULFIDE INTERCHANGE PROTEIN DSBE"/>
    <property type="match status" value="1"/>
</dbReference>
<reference evidence="2" key="1">
    <citation type="submission" date="2016-10" db="EMBL/GenBank/DDBJ databases">
        <authorList>
            <person name="de Groot N.N."/>
        </authorList>
    </citation>
    <scope>NUCLEOTIDE SEQUENCE</scope>
</reference>
<dbReference type="PROSITE" id="PS51352">
    <property type="entry name" value="THIOREDOXIN_2"/>
    <property type="match status" value="1"/>
</dbReference>